<comment type="similarity">
    <text evidence="2">Belongs to the tetraspanin (TM4SF) family.</text>
</comment>
<comment type="subcellular location">
    <subcellularLocation>
        <location evidence="1">Membrane</location>
    </subcellularLocation>
</comment>
<evidence type="ECO:0000256" key="3">
    <source>
        <dbReference type="ARBA" id="ARBA00022692"/>
    </source>
</evidence>
<comment type="caution">
    <text evidence="7">The sequence shown here is derived from an EMBL/GenBank/DDBJ whole genome shotgun (WGS) entry which is preliminary data.</text>
</comment>
<organism evidence="7 8">
    <name type="scientific">Ensete ventricosum</name>
    <name type="common">Abyssinian banana</name>
    <name type="synonym">Musa ensete</name>
    <dbReference type="NCBI Taxonomy" id="4639"/>
    <lineage>
        <taxon>Eukaryota</taxon>
        <taxon>Viridiplantae</taxon>
        <taxon>Streptophyta</taxon>
        <taxon>Embryophyta</taxon>
        <taxon>Tracheophyta</taxon>
        <taxon>Spermatophyta</taxon>
        <taxon>Magnoliopsida</taxon>
        <taxon>Liliopsida</taxon>
        <taxon>Zingiberales</taxon>
        <taxon>Musaceae</taxon>
        <taxon>Ensete</taxon>
    </lineage>
</organism>
<reference evidence="7 8" key="1">
    <citation type="journal article" date="2014" name="Agronomy (Basel)">
        <title>A Draft Genome Sequence for Ensete ventricosum, the Drought-Tolerant Tree Against Hunger.</title>
        <authorList>
            <person name="Harrison J."/>
            <person name="Moore K.A."/>
            <person name="Paszkiewicz K."/>
            <person name="Jones T."/>
            <person name="Grant M."/>
            <person name="Ambacheew D."/>
            <person name="Muzemil S."/>
            <person name="Studholme D.J."/>
        </authorList>
    </citation>
    <scope>NUCLEOTIDE SEQUENCE [LARGE SCALE GENOMIC DNA]</scope>
</reference>
<keyword evidence="4 6" id="KW-1133">Transmembrane helix</keyword>
<evidence type="ECO:0000256" key="4">
    <source>
        <dbReference type="ARBA" id="ARBA00022989"/>
    </source>
</evidence>
<accession>A0A427A962</accession>
<evidence type="ECO:0000256" key="5">
    <source>
        <dbReference type="ARBA" id="ARBA00023136"/>
    </source>
</evidence>
<dbReference type="GO" id="GO:0016020">
    <property type="term" value="C:membrane"/>
    <property type="evidence" value="ECO:0007669"/>
    <property type="project" value="UniProtKB-SubCell"/>
</dbReference>
<evidence type="ECO:0000256" key="2">
    <source>
        <dbReference type="ARBA" id="ARBA00006840"/>
    </source>
</evidence>
<dbReference type="GO" id="GO:0009734">
    <property type="term" value="P:auxin-activated signaling pathway"/>
    <property type="evidence" value="ECO:0007669"/>
    <property type="project" value="InterPro"/>
</dbReference>
<gene>
    <name evidence="7" type="ORF">B296_00026629</name>
</gene>
<evidence type="ECO:0000313" key="7">
    <source>
        <dbReference type="EMBL" id="RRT72751.1"/>
    </source>
</evidence>
<evidence type="ECO:0000256" key="6">
    <source>
        <dbReference type="SAM" id="Phobius"/>
    </source>
</evidence>
<sequence>MTLCRYCYRWNNAANILCYDCDSCKAGVLEQVRMDWHKLTILNVVVLVFLIAVYSVGCCAFRNARRAEFEYPYGPSRMPKAHPLWDESWYFWLPNSHSIPISIPTCGGRETEEHSSTDNTAFSPLLSCLSGGVQCRL</sequence>
<proteinExistence type="inferred from homology"/>
<dbReference type="EMBL" id="AMZH03003302">
    <property type="protein sequence ID" value="RRT72751.1"/>
    <property type="molecule type" value="Genomic_DNA"/>
</dbReference>
<feature type="transmembrane region" description="Helical" evidence="6">
    <location>
        <begin position="41"/>
        <end position="61"/>
    </location>
</feature>
<evidence type="ECO:0000313" key="8">
    <source>
        <dbReference type="Proteomes" id="UP000287651"/>
    </source>
</evidence>
<protein>
    <submittedName>
        <fullName evidence="7">Uncharacterized protein</fullName>
    </submittedName>
</protein>
<name>A0A427A962_ENSVE</name>
<evidence type="ECO:0000256" key="1">
    <source>
        <dbReference type="ARBA" id="ARBA00004370"/>
    </source>
</evidence>
<keyword evidence="5 6" id="KW-0472">Membrane</keyword>
<dbReference type="InterPro" id="IPR044991">
    <property type="entry name" value="TET_plant"/>
</dbReference>
<dbReference type="PANTHER" id="PTHR32191">
    <property type="entry name" value="TETRASPANIN-8-RELATED"/>
    <property type="match status" value="1"/>
</dbReference>
<keyword evidence="3 6" id="KW-0812">Transmembrane</keyword>
<dbReference type="Proteomes" id="UP000287651">
    <property type="component" value="Unassembled WGS sequence"/>
</dbReference>
<dbReference type="AlphaFoldDB" id="A0A427A962"/>